<evidence type="ECO:0000256" key="2">
    <source>
        <dbReference type="ARBA" id="ARBA00022679"/>
    </source>
</evidence>
<evidence type="ECO:0000259" key="3">
    <source>
        <dbReference type="Pfam" id="PF00535"/>
    </source>
</evidence>
<gene>
    <name evidence="4" type="ORF">SAMN05444008_106260</name>
</gene>
<dbReference type="Proteomes" id="UP000184368">
    <property type="component" value="Unassembled WGS sequence"/>
</dbReference>
<keyword evidence="5" id="KW-1185">Reference proteome</keyword>
<dbReference type="PANTHER" id="PTHR22916">
    <property type="entry name" value="GLYCOSYLTRANSFERASE"/>
    <property type="match status" value="1"/>
</dbReference>
<protein>
    <submittedName>
        <fullName evidence="4">Glycosyltransferase involved in cell wall bisynthesis</fullName>
    </submittedName>
</protein>
<accession>A0A1M5AGV7</accession>
<evidence type="ECO:0000256" key="1">
    <source>
        <dbReference type="ARBA" id="ARBA00022676"/>
    </source>
</evidence>
<dbReference type="InterPro" id="IPR029044">
    <property type="entry name" value="Nucleotide-diphossugar_trans"/>
</dbReference>
<dbReference type="Gene3D" id="3.90.550.10">
    <property type="entry name" value="Spore Coat Polysaccharide Biosynthesis Protein SpsA, Chain A"/>
    <property type="match status" value="1"/>
</dbReference>
<name>A0A1M5AGV7_9BACT</name>
<dbReference type="InterPro" id="IPR001173">
    <property type="entry name" value="Glyco_trans_2-like"/>
</dbReference>
<dbReference type="RefSeq" id="WP_073042590.1">
    <property type="nucleotide sequence ID" value="NZ_FQUO01000006.1"/>
</dbReference>
<dbReference type="OrthoDB" id="6638511at2"/>
<dbReference type="GO" id="GO:0016758">
    <property type="term" value="F:hexosyltransferase activity"/>
    <property type="evidence" value="ECO:0007669"/>
    <property type="project" value="UniProtKB-ARBA"/>
</dbReference>
<dbReference type="STRING" id="1302690.BUE76_08705"/>
<dbReference type="AlphaFoldDB" id="A0A1M5AGV7"/>
<feature type="domain" description="Glycosyltransferase 2-like" evidence="3">
    <location>
        <begin position="6"/>
        <end position="178"/>
    </location>
</feature>
<proteinExistence type="predicted"/>
<keyword evidence="2 4" id="KW-0808">Transferase</keyword>
<organism evidence="4 5">
    <name type="scientific">Cnuella takakiae</name>
    <dbReference type="NCBI Taxonomy" id="1302690"/>
    <lineage>
        <taxon>Bacteria</taxon>
        <taxon>Pseudomonadati</taxon>
        <taxon>Bacteroidota</taxon>
        <taxon>Chitinophagia</taxon>
        <taxon>Chitinophagales</taxon>
        <taxon>Chitinophagaceae</taxon>
        <taxon>Cnuella</taxon>
    </lineage>
</organism>
<dbReference type="PANTHER" id="PTHR22916:SF51">
    <property type="entry name" value="GLYCOSYLTRANSFERASE EPSH-RELATED"/>
    <property type="match status" value="1"/>
</dbReference>
<dbReference type="Pfam" id="PF00535">
    <property type="entry name" value="Glycos_transf_2"/>
    <property type="match status" value="1"/>
</dbReference>
<dbReference type="SUPFAM" id="SSF53448">
    <property type="entry name" value="Nucleotide-diphospho-sugar transferases"/>
    <property type="match status" value="1"/>
</dbReference>
<evidence type="ECO:0000313" key="4">
    <source>
        <dbReference type="EMBL" id="SHF29508.1"/>
    </source>
</evidence>
<dbReference type="EMBL" id="FQUO01000006">
    <property type="protein sequence ID" value="SHF29508.1"/>
    <property type="molecule type" value="Genomic_DNA"/>
</dbReference>
<keyword evidence="1" id="KW-0328">Glycosyltransferase</keyword>
<evidence type="ECO:0000313" key="5">
    <source>
        <dbReference type="Proteomes" id="UP000184368"/>
    </source>
</evidence>
<sequence>MAPLVSIIVNCYNQGKYLERCVNSVLAQTFTDIECLIVDDGSTDNTKEVAIQLERKDNRVQYLAKANGGLPQARNFGVRAAKGTWIQCLDADDWIHPEKTAVQLQAVAEAATEPVVLYCDYERVSMDANDQPIARETKIIGAHTPAQLLQRLMLPDFLAQTPHPSLQQCMLMHRDIFKKHQFPEQLKALGDRFFAVELVASKVPFVYTPFLGTYYSRHQTNRTNSWRYMRNFYLLFYETVNSQYPQLLAYGQVGIEFLLEDALKMKDQQSFKRLLKLVQFPVMVLDKKVKAENRQVLQLLYRLRQWTPGMIWYPQFRKPSVKRFISLLRRPKNNGENKR</sequence>
<reference evidence="4 5" key="1">
    <citation type="submission" date="2016-11" db="EMBL/GenBank/DDBJ databases">
        <authorList>
            <person name="Jaros S."/>
            <person name="Januszkiewicz K."/>
            <person name="Wedrychowicz H."/>
        </authorList>
    </citation>
    <scope>NUCLEOTIDE SEQUENCE [LARGE SCALE GENOMIC DNA]</scope>
    <source>
        <strain evidence="4 5">DSM 26897</strain>
    </source>
</reference>